<dbReference type="SMART" id="SM00448">
    <property type="entry name" value="REC"/>
    <property type="match status" value="1"/>
</dbReference>
<dbReference type="PANTHER" id="PTHR43214:SF24">
    <property type="entry name" value="TRANSCRIPTIONAL REGULATORY PROTEIN NARL-RELATED"/>
    <property type="match status" value="1"/>
</dbReference>
<dbReference type="SUPFAM" id="SSF46894">
    <property type="entry name" value="C-terminal effector domain of the bipartite response regulators"/>
    <property type="match status" value="1"/>
</dbReference>
<proteinExistence type="predicted"/>
<keyword evidence="9" id="KW-1185">Reference proteome</keyword>
<dbReference type="Proteomes" id="UP001240447">
    <property type="component" value="Unassembled WGS sequence"/>
</dbReference>
<keyword evidence="4" id="KW-0804">Transcription</keyword>
<dbReference type="EMBL" id="JAUSQM010000001">
    <property type="protein sequence ID" value="MDP9823745.1"/>
    <property type="molecule type" value="Genomic_DNA"/>
</dbReference>
<dbReference type="PROSITE" id="PS00622">
    <property type="entry name" value="HTH_LUXR_1"/>
    <property type="match status" value="1"/>
</dbReference>
<evidence type="ECO:0000313" key="8">
    <source>
        <dbReference type="EMBL" id="MDP9823745.1"/>
    </source>
</evidence>
<evidence type="ECO:0000259" key="7">
    <source>
        <dbReference type="PROSITE" id="PS50110"/>
    </source>
</evidence>
<dbReference type="CDD" id="cd17535">
    <property type="entry name" value="REC_NarL-like"/>
    <property type="match status" value="1"/>
</dbReference>
<dbReference type="PANTHER" id="PTHR43214">
    <property type="entry name" value="TWO-COMPONENT RESPONSE REGULATOR"/>
    <property type="match status" value="1"/>
</dbReference>
<dbReference type="InterPro" id="IPR011006">
    <property type="entry name" value="CheY-like_superfamily"/>
</dbReference>
<evidence type="ECO:0000259" key="6">
    <source>
        <dbReference type="PROSITE" id="PS50043"/>
    </source>
</evidence>
<dbReference type="InterPro" id="IPR001789">
    <property type="entry name" value="Sig_transdc_resp-reg_receiver"/>
</dbReference>
<dbReference type="GO" id="GO:0003677">
    <property type="term" value="F:DNA binding"/>
    <property type="evidence" value="ECO:0007669"/>
    <property type="project" value="UniProtKB-KW"/>
</dbReference>
<evidence type="ECO:0000256" key="5">
    <source>
        <dbReference type="PROSITE-ProRule" id="PRU00169"/>
    </source>
</evidence>
<keyword evidence="3 8" id="KW-0238">DNA-binding</keyword>
<protein>
    <submittedName>
        <fullName evidence="8">DNA-binding NarL/FixJ family response regulator</fullName>
    </submittedName>
</protein>
<reference evidence="8 9" key="1">
    <citation type="submission" date="2023-07" db="EMBL/GenBank/DDBJ databases">
        <title>Sequencing the genomes of 1000 actinobacteria strains.</title>
        <authorList>
            <person name="Klenk H.-P."/>
        </authorList>
    </citation>
    <scope>NUCLEOTIDE SEQUENCE [LARGE SCALE GENOMIC DNA]</scope>
    <source>
        <strain evidence="8 9">GD13</strain>
    </source>
</reference>
<evidence type="ECO:0000256" key="1">
    <source>
        <dbReference type="ARBA" id="ARBA00022553"/>
    </source>
</evidence>
<dbReference type="Gene3D" id="3.40.50.2300">
    <property type="match status" value="1"/>
</dbReference>
<feature type="domain" description="Response regulatory" evidence="7">
    <location>
        <begin position="5"/>
        <end position="121"/>
    </location>
</feature>
<name>A0ABT9NVA3_9ACTN</name>
<keyword evidence="1 5" id="KW-0597">Phosphoprotein</keyword>
<dbReference type="InterPro" id="IPR016032">
    <property type="entry name" value="Sig_transdc_resp-reg_C-effctor"/>
</dbReference>
<dbReference type="Pfam" id="PF00196">
    <property type="entry name" value="GerE"/>
    <property type="match status" value="1"/>
</dbReference>
<organism evidence="8 9">
    <name type="scientific">Nocardioides massiliensis</name>
    <dbReference type="NCBI Taxonomy" id="1325935"/>
    <lineage>
        <taxon>Bacteria</taxon>
        <taxon>Bacillati</taxon>
        <taxon>Actinomycetota</taxon>
        <taxon>Actinomycetes</taxon>
        <taxon>Propionibacteriales</taxon>
        <taxon>Nocardioidaceae</taxon>
        <taxon>Nocardioides</taxon>
    </lineage>
</organism>
<evidence type="ECO:0000256" key="3">
    <source>
        <dbReference type="ARBA" id="ARBA00023125"/>
    </source>
</evidence>
<feature type="modified residue" description="4-aspartylphosphate" evidence="5">
    <location>
        <position position="56"/>
    </location>
</feature>
<gene>
    <name evidence="8" type="ORF">J2S59_003554</name>
</gene>
<comment type="caution">
    <text evidence="8">The sequence shown here is derived from an EMBL/GenBank/DDBJ whole genome shotgun (WGS) entry which is preliminary data.</text>
</comment>
<dbReference type="PROSITE" id="PS50110">
    <property type="entry name" value="RESPONSE_REGULATORY"/>
    <property type="match status" value="1"/>
</dbReference>
<sequence>MSTIRVALVDDQDLVRTGFGLILSVEDDIEIVGEATNGREAVELVSRTKPDVVLMDVQMPELDGIAATREVLANDPQTRVVILTTFERDDYLFAALEAGVSGFLLKSCSADELTAAVRSVAQGHALLAPQLTRRVIERFTSSGPVRARRTQVAGLDDLTDREREVLVRMAQGLSNAEIAEDLVVGTATVKTHVSRVLTKLGLRDRVQAVVVAYQAGLVSAD</sequence>
<evidence type="ECO:0000313" key="9">
    <source>
        <dbReference type="Proteomes" id="UP001240447"/>
    </source>
</evidence>
<dbReference type="InterPro" id="IPR058245">
    <property type="entry name" value="NreC/VraR/RcsB-like_REC"/>
</dbReference>
<evidence type="ECO:0000256" key="4">
    <source>
        <dbReference type="ARBA" id="ARBA00023163"/>
    </source>
</evidence>
<dbReference type="CDD" id="cd06170">
    <property type="entry name" value="LuxR_C_like"/>
    <property type="match status" value="1"/>
</dbReference>
<evidence type="ECO:0000256" key="2">
    <source>
        <dbReference type="ARBA" id="ARBA00023015"/>
    </source>
</evidence>
<feature type="domain" description="HTH luxR-type" evidence="6">
    <location>
        <begin position="151"/>
        <end position="216"/>
    </location>
</feature>
<dbReference type="InterPro" id="IPR039420">
    <property type="entry name" value="WalR-like"/>
</dbReference>
<dbReference type="InterPro" id="IPR000792">
    <property type="entry name" value="Tscrpt_reg_LuxR_C"/>
</dbReference>
<dbReference type="Pfam" id="PF00072">
    <property type="entry name" value="Response_reg"/>
    <property type="match status" value="1"/>
</dbReference>
<dbReference type="PRINTS" id="PR00038">
    <property type="entry name" value="HTHLUXR"/>
</dbReference>
<dbReference type="SMART" id="SM00421">
    <property type="entry name" value="HTH_LUXR"/>
    <property type="match status" value="1"/>
</dbReference>
<dbReference type="PROSITE" id="PS50043">
    <property type="entry name" value="HTH_LUXR_2"/>
    <property type="match status" value="1"/>
</dbReference>
<accession>A0ABT9NVA3</accession>
<keyword evidence="2" id="KW-0805">Transcription regulation</keyword>
<dbReference type="SUPFAM" id="SSF52172">
    <property type="entry name" value="CheY-like"/>
    <property type="match status" value="1"/>
</dbReference>